<dbReference type="EMBL" id="CP071182">
    <property type="protein sequence ID" value="QSO48629.1"/>
    <property type="molecule type" value="Genomic_DNA"/>
</dbReference>
<dbReference type="Pfam" id="PF06525">
    <property type="entry name" value="SoxE"/>
    <property type="match status" value="1"/>
</dbReference>
<gene>
    <name evidence="5" type="ORF">JZ786_06575</name>
</gene>
<feature type="binding site" evidence="3">
    <location>
        <position position="209"/>
    </location>
    <ligand>
        <name>Cu cation</name>
        <dbReference type="ChEBI" id="CHEBI:23378"/>
    </ligand>
</feature>
<dbReference type="InterPro" id="IPR049544">
    <property type="entry name" value="SoxE-like_C"/>
</dbReference>
<dbReference type="InterPro" id="IPR028871">
    <property type="entry name" value="BlueCu_1_BS"/>
</dbReference>
<evidence type="ECO:0000313" key="5">
    <source>
        <dbReference type="EMBL" id="QSO48629.1"/>
    </source>
</evidence>
<dbReference type="GO" id="GO:0009055">
    <property type="term" value="F:electron transfer activity"/>
    <property type="evidence" value="ECO:0007669"/>
    <property type="project" value="InterPro"/>
</dbReference>
<name>A0A9X7W1K3_9BACL</name>
<evidence type="ECO:0000259" key="4">
    <source>
        <dbReference type="Pfam" id="PF06525"/>
    </source>
</evidence>
<proteinExistence type="predicted"/>
<dbReference type="RefSeq" id="WP_206657959.1">
    <property type="nucleotide sequence ID" value="NZ_CP071182.1"/>
</dbReference>
<feature type="binding site" evidence="3">
    <location>
        <position position="214"/>
    </location>
    <ligand>
        <name>Cu cation</name>
        <dbReference type="ChEBI" id="CHEBI:23378"/>
    </ligand>
</feature>
<dbReference type="InterPro" id="IPR008972">
    <property type="entry name" value="Cupredoxin"/>
</dbReference>
<dbReference type="PROSITE" id="PS00079">
    <property type="entry name" value="MULTICOPPER_OXIDASE1"/>
    <property type="match status" value="1"/>
</dbReference>
<dbReference type="InterPro" id="IPR033138">
    <property type="entry name" value="Cu_oxidase_CS"/>
</dbReference>
<dbReference type="Gene3D" id="2.60.40.420">
    <property type="entry name" value="Cupredoxins - blue copper proteins"/>
    <property type="match status" value="1"/>
</dbReference>
<accession>A0A9X7W1K3</accession>
<dbReference type="KEGG" id="afx:JZ786_06575"/>
<reference evidence="5 6" key="1">
    <citation type="submission" date="2021-02" db="EMBL/GenBank/DDBJ databases">
        <title>Alicyclobacillus curvatus sp. nov. and Alicyclobacillus mengziensis sp. nov., two acidophilic bacteria isolated from acid mine drainage.</title>
        <authorList>
            <person name="Huang Y."/>
        </authorList>
    </citation>
    <scope>NUCLEOTIDE SEQUENCE [LARGE SCALE GENOMIC DNA]</scope>
    <source>
        <strain evidence="5 6">S30H14</strain>
    </source>
</reference>
<dbReference type="GO" id="GO:0005507">
    <property type="term" value="F:copper ion binding"/>
    <property type="evidence" value="ECO:0007669"/>
    <property type="project" value="InterPro"/>
</dbReference>
<protein>
    <recommendedName>
        <fullName evidence="4">Sulfocyanin-like C-terminal domain-containing protein</fullName>
    </recommendedName>
</protein>
<comment type="cofactor">
    <cofactor evidence="3">
        <name>Cu cation</name>
        <dbReference type="ChEBI" id="CHEBI:23378"/>
    </cofactor>
    <text evidence="3">Binds 1 copper ion per subunit.</text>
</comment>
<dbReference type="PROSITE" id="PS00196">
    <property type="entry name" value="COPPER_BLUE"/>
    <property type="match status" value="1"/>
</dbReference>
<sequence>MRERKVWMSVIVLLSLTVILLVGVLVSNCMRFSPWNRHMDAGRNGGMMGNSGMMGSGGMMGNATSANTATIDNNQLHQLVAEGEQGARIDRAKKTITYTGGSVNLVALASPHGVPNMTWEIDGLVNPTLFIQPGATVHVTLVNPDWGYMHGFEVTKTAPPYSQMPMMTVDDVFMLPPLPQRTTQGLTSAHYHMTEGEMTLHPGTYYYICPVPGHAKSGMYGVVKVT</sequence>
<keyword evidence="2 3" id="KW-0186">Copper</keyword>
<feature type="domain" description="Sulfocyanin-like C-terminal" evidence="4">
    <location>
        <begin position="130"/>
        <end position="224"/>
    </location>
</feature>
<evidence type="ECO:0000256" key="3">
    <source>
        <dbReference type="PIRSR" id="PIRSR601243-1"/>
    </source>
</evidence>
<dbReference type="InterPro" id="IPR001243">
    <property type="entry name" value="Rusticyanin"/>
</dbReference>
<evidence type="ECO:0000256" key="2">
    <source>
        <dbReference type="ARBA" id="ARBA00023008"/>
    </source>
</evidence>
<evidence type="ECO:0000313" key="6">
    <source>
        <dbReference type="Proteomes" id="UP000663505"/>
    </source>
</evidence>
<feature type="binding site" evidence="3">
    <location>
        <position position="219"/>
    </location>
    <ligand>
        <name>Cu cation</name>
        <dbReference type="ChEBI" id="CHEBI:23378"/>
    </ligand>
</feature>
<keyword evidence="6" id="KW-1185">Reference proteome</keyword>
<dbReference type="AlphaFoldDB" id="A0A9X7W1K3"/>
<dbReference type="Proteomes" id="UP000663505">
    <property type="component" value="Chromosome"/>
</dbReference>
<keyword evidence="1 3" id="KW-0479">Metal-binding</keyword>
<dbReference type="SUPFAM" id="SSF49503">
    <property type="entry name" value="Cupredoxins"/>
    <property type="match status" value="1"/>
</dbReference>
<dbReference type="PRINTS" id="PR00158">
    <property type="entry name" value="RUSTICYANIN"/>
</dbReference>
<evidence type="ECO:0000256" key="1">
    <source>
        <dbReference type="ARBA" id="ARBA00022723"/>
    </source>
</evidence>
<feature type="binding site" evidence="3">
    <location>
        <position position="150"/>
    </location>
    <ligand>
        <name>Cu cation</name>
        <dbReference type="ChEBI" id="CHEBI:23378"/>
    </ligand>
</feature>
<organism evidence="5 6">
    <name type="scientific">Alicyclobacillus mengziensis</name>
    <dbReference type="NCBI Taxonomy" id="2931921"/>
    <lineage>
        <taxon>Bacteria</taxon>
        <taxon>Bacillati</taxon>
        <taxon>Bacillota</taxon>
        <taxon>Bacilli</taxon>
        <taxon>Bacillales</taxon>
        <taxon>Alicyclobacillaceae</taxon>
        <taxon>Alicyclobacillus</taxon>
    </lineage>
</organism>